<dbReference type="InterPro" id="IPR006094">
    <property type="entry name" value="Oxid_FAD_bind_N"/>
</dbReference>
<dbReference type="InterPro" id="IPR016166">
    <property type="entry name" value="FAD-bd_PCMH"/>
</dbReference>
<protein>
    <submittedName>
        <fullName evidence="6">FAD-binding domain-containing protein</fullName>
    </submittedName>
</protein>
<comment type="caution">
    <text evidence="6">The sequence shown here is derived from an EMBL/GenBank/DDBJ whole genome shotgun (WGS) entry which is preliminary data.</text>
</comment>
<gene>
    <name evidence="6" type="ORF">DDE83_008468</name>
</gene>
<dbReference type="STRING" id="183478.A0A364MTA9"/>
<dbReference type="Proteomes" id="UP000249619">
    <property type="component" value="Unassembled WGS sequence"/>
</dbReference>
<dbReference type="Pfam" id="PF01565">
    <property type="entry name" value="FAD_binding_4"/>
    <property type="match status" value="1"/>
</dbReference>
<keyword evidence="3" id="KW-0274">FAD</keyword>
<evidence type="ECO:0000256" key="3">
    <source>
        <dbReference type="ARBA" id="ARBA00022827"/>
    </source>
</evidence>
<dbReference type="InterPro" id="IPR016169">
    <property type="entry name" value="FAD-bd_PCMH_sub2"/>
</dbReference>
<dbReference type="FunFam" id="3.30.465.10:FF:000016">
    <property type="entry name" value="probable D-lactate dehydrogenase, mitochondrial"/>
    <property type="match status" value="1"/>
</dbReference>
<dbReference type="SUPFAM" id="SSF55103">
    <property type="entry name" value="FAD-linked oxidases, C-terminal domain"/>
    <property type="match status" value="1"/>
</dbReference>
<dbReference type="InterPro" id="IPR016171">
    <property type="entry name" value="Vanillyl_alc_oxidase_C-sub2"/>
</dbReference>
<keyword evidence="7" id="KW-1185">Reference proteome</keyword>
<name>A0A364MTA9_STELY</name>
<evidence type="ECO:0000256" key="4">
    <source>
        <dbReference type="ARBA" id="ARBA00023002"/>
    </source>
</evidence>
<sequence length="490" mass="52748">MPPLYQYDHSQLNIDSLLAETDRHGIEYTLDASARDAKANTKHSPAPPNETPLAVFLPRSTQETSIILRACNERRIAVTSFSGGTSFGGALTATKGGVCVSFERMQEIVALHEDDMDVVVQPGLGWVELNEQIQDLGVFFPIDPAPGAKIGGMIAMSCSGTNAYRYGTMKENVVSLTFVLASGRIIKTHNRPRKSSAGYDLTHLLIGSEGTLGLVTEAVLRLSPLPQNMHVGIAAFPSFQAGVAVVLQLQKTGHKLEALELADGPQMQATNVSGLAPRQRFEEVPTLFFKIAGPSGRVVRDQIQIMERLCREHGAASLEISRDDERMAVLWGARKCMGQALLAMKRRPDDLFLHSDCAVPISNLAALVEGTQRLIAEAAAANQGDWFCANVGHVGDGNVHSAIVCPVSDYAAAKTVLGDVARLALRLQGTVTGEHGVGIELRDALLEEVGGEGVEAMRAVKRAWDERGILNPDKVFALERGEEDTVASKL</sequence>
<dbReference type="AlphaFoldDB" id="A0A364MTA9"/>
<dbReference type="Gene3D" id="3.30.465.10">
    <property type="match status" value="1"/>
</dbReference>
<evidence type="ECO:0000256" key="2">
    <source>
        <dbReference type="ARBA" id="ARBA00022630"/>
    </source>
</evidence>
<dbReference type="PANTHER" id="PTHR11748">
    <property type="entry name" value="D-LACTATE DEHYDROGENASE"/>
    <property type="match status" value="1"/>
</dbReference>
<dbReference type="GO" id="GO:1903457">
    <property type="term" value="P:lactate catabolic process"/>
    <property type="evidence" value="ECO:0007669"/>
    <property type="project" value="TreeGrafter"/>
</dbReference>
<dbReference type="Pfam" id="PF02913">
    <property type="entry name" value="FAD-oxidase_C"/>
    <property type="match status" value="1"/>
</dbReference>
<organism evidence="6 7">
    <name type="scientific">Stemphylium lycopersici</name>
    <name type="common">Tomato gray leaf spot disease fungus</name>
    <name type="synonym">Thyrospora lycopersici</name>
    <dbReference type="NCBI Taxonomy" id="183478"/>
    <lineage>
        <taxon>Eukaryota</taxon>
        <taxon>Fungi</taxon>
        <taxon>Dikarya</taxon>
        <taxon>Ascomycota</taxon>
        <taxon>Pezizomycotina</taxon>
        <taxon>Dothideomycetes</taxon>
        <taxon>Pleosporomycetidae</taxon>
        <taxon>Pleosporales</taxon>
        <taxon>Pleosporineae</taxon>
        <taxon>Pleosporaceae</taxon>
        <taxon>Stemphylium</taxon>
    </lineage>
</organism>
<dbReference type="GO" id="GO:0071949">
    <property type="term" value="F:FAD binding"/>
    <property type="evidence" value="ECO:0007669"/>
    <property type="project" value="InterPro"/>
</dbReference>
<dbReference type="GO" id="GO:0005739">
    <property type="term" value="C:mitochondrion"/>
    <property type="evidence" value="ECO:0007669"/>
    <property type="project" value="TreeGrafter"/>
</dbReference>
<dbReference type="GO" id="GO:0008720">
    <property type="term" value="F:D-lactate dehydrogenase (NAD+) activity"/>
    <property type="evidence" value="ECO:0007669"/>
    <property type="project" value="TreeGrafter"/>
</dbReference>
<dbReference type="InterPro" id="IPR036318">
    <property type="entry name" value="FAD-bd_PCMH-like_sf"/>
</dbReference>
<feature type="domain" description="FAD-binding PCMH-type" evidence="5">
    <location>
        <begin position="48"/>
        <end position="225"/>
    </location>
</feature>
<dbReference type="Gene3D" id="1.10.45.10">
    <property type="entry name" value="Vanillyl-alcohol Oxidase, Chain A, domain 4"/>
    <property type="match status" value="1"/>
</dbReference>
<dbReference type="InterPro" id="IPR016164">
    <property type="entry name" value="FAD-linked_Oxase-like_C"/>
</dbReference>
<evidence type="ECO:0000313" key="7">
    <source>
        <dbReference type="Proteomes" id="UP000249619"/>
    </source>
</evidence>
<keyword evidence="2" id="KW-0285">Flavoprotein</keyword>
<dbReference type="SUPFAM" id="SSF56176">
    <property type="entry name" value="FAD-binding/transporter-associated domain-like"/>
    <property type="match status" value="1"/>
</dbReference>
<dbReference type="InterPro" id="IPR004113">
    <property type="entry name" value="FAD-bd_oxidored_4_C"/>
</dbReference>
<evidence type="ECO:0000313" key="6">
    <source>
        <dbReference type="EMBL" id="RAR02771.1"/>
    </source>
</evidence>
<dbReference type="PANTHER" id="PTHR11748:SF116">
    <property type="entry name" value="D-LACTATE DEHYDROGENASE (CYTOCHROME) (AFU_ORTHOLOGUE AFUA_7G02560)"/>
    <property type="match status" value="1"/>
</dbReference>
<dbReference type="PROSITE" id="PS51387">
    <property type="entry name" value="FAD_PCMH"/>
    <property type="match status" value="1"/>
</dbReference>
<comment type="cofactor">
    <cofactor evidence="1">
        <name>FAD</name>
        <dbReference type="ChEBI" id="CHEBI:57692"/>
    </cofactor>
</comment>
<evidence type="ECO:0000256" key="1">
    <source>
        <dbReference type="ARBA" id="ARBA00001974"/>
    </source>
</evidence>
<evidence type="ECO:0000259" key="5">
    <source>
        <dbReference type="PROSITE" id="PS51387"/>
    </source>
</evidence>
<keyword evidence="4" id="KW-0560">Oxidoreductase</keyword>
<dbReference type="Gene3D" id="3.30.70.2740">
    <property type="match status" value="1"/>
</dbReference>
<accession>A0A364MTA9</accession>
<dbReference type="EMBL" id="QGDH01000203">
    <property type="protein sequence ID" value="RAR02771.1"/>
    <property type="molecule type" value="Genomic_DNA"/>
</dbReference>
<proteinExistence type="predicted"/>
<dbReference type="GO" id="GO:0004458">
    <property type="term" value="F:D-lactate dehydrogenase (cytochrome) activity"/>
    <property type="evidence" value="ECO:0007669"/>
    <property type="project" value="TreeGrafter"/>
</dbReference>
<reference evidence="7" key="1">
    <citation type="submission" date="2018-05" db="EMBL/GenBank/DDBJ databases">
        <title>Draft genome sequence of Stemphylium lycopersici strain CIDEFI 213.</title>
        <authorList>
            <person name="Medina R."/>
            <person name="Franco M.E.E."/>
            <person name="Lucentini C.G."/>
            <person name="Saparrat M.C.N."/>
            <person name="Balatti P.A."/>
        </authorList>
    </citation>
    <scope>NUCLEOTIDE SEQUENCE [LARGE SCALE GENOMIC DNA]</scope>
    <source>
        <strain evidence="7">CIDEFI 213</strain>
    </source>
</reference>